<accession>A0ABM1N3B9</accession>
<keyword evidence="2" id="KW-1185">Reference proteome</keyword>
<dbReference type="CDD" id="cd00170">
    <property type="entry name" value="SEC14"/>
    <property type="match status" value="1"/>
</dbReference>
<dbReference type="Pfam" id="PF00650">
    <property type="entry name" value="CRAL_TRIO"/>
    <property type="match status" value="1"/>
</dbReference>
<dbReference type="InterPro" id="IPR001251">
    <property type="entry name" value="CRAL-TRIO_dom"/>
</dbReference>
<feature type="domain" description="CRAL-TRIO" evidence="1">
    <location>
        <begin position="147"/>
        <end position="242"/>
    </location>
</feature>
<dbReference type="Proteomes" id="UP000695000">
    <property type="component" value="Unplaced"/>
</dbReference>
<dbReference type="SUPFAM" id="SSF46938">
    <property type="entry name" value="CRAL/TRIO N-terminal domain"/>
    <property type="match status" value="1"/>
</dbReference>
<dbReference type="PANTHER" id="PTHR10174:SF213">
    <property type="entry name" value="CRAL-TRIO DOMAIN-CONTAINING PROTEIN"/>
    <property type="match status" value="1"/>
</dbReference>
<dbReference type="Gene3D" id="1.20.5.1200">
    <property type="entry name" value="Alpha-tocopherol transfer"/>
    <property type="match status" value="1"/>
</dbReference>
<organism evidence="2 3">
    <name type="scientific">Nicrophorus vespilloides</name>
    <name type="common">Boreal carrion beetle</name>
    <dbReference type="NCBI Taxonomy" id="110193"/>
    <lineage>
        <taxon>Eukaryota</taxon>
        <taxon>Metazoa</taxon>
        <taxon>Ecdysozoa</taxon>
        <taxon>Arthropoda</taxon>
        <taxon>Hexapoda</taxon>
        <taxon>Insecta</taxon>
        <taxon>Pterygota</taxon>
        <taxon>Neoptera</taxon>
        <taxon>Endopterygota</taxon>
        <taxon>Coleoptera</taxon>
        <taxon>Polyphaga</taxon>
        <taxon>Staphyliniformia</taxon>
        <taxon>Silphidae</taxon>
        <taxon>Nicrophorinae</taxon>
        <taxon>Nicrophorus</taxon>
    </lineage>
</organism>
<name>A0ABM1N3B9_NICVS</name>
<gene>
    <name evidence="3" type="primary">LOC108566108</name>
</gene>
<dbReference type="InterPro" id="IPR036865">
    <property type="entry name" value="CRAL-TRIO_dom_sf"/>
</dbReference>
<dbReference type="PANTHER" id="PTHR10174">
    <property type="entry name" value="ALPHA-TOCOPHEROL TRANSFER PROTEIN-RELATED"/>
    <property type="match status" value="1"/>
</dbReference>
<sequence>MANKFADVENLYKTCKDLKREDIEVLQEWLKMQPHLPQITELQLILFLHSCYYSIEAAKKSIDNFYTARTHCPEIFKNRDPRKFIKQCDHFFNTTLPQLTPEGYGMIYGLLINTDPKNYNFEISMKTCDMLMHLWLQEVGCIQGHVVLVDFAGSSFGHFTRINLMTLKKTLQYFQEGFPFRLKAIHFCNPPTFLDSVISLIKPTMSKELFNMIHVHQGKSITNIIPADRLPESIGGTVSTKELHEDFIKKLLENADYFVQDEKNCVDESKRQEKANGSAFFGVEGTFKKLDID</sequence>
<reference evidence="3" key="1">
    <citation type="submission" date="2025-08" db="UniProtKB">
        <authorList>
            <consortium name="RefSeq"/>
        </authorList>
    </citation>
    <scope>IDENTIFICATION</scope>
    <source>
        <tissue evidence="3">Whole Larva</tissue>
    </source>
</reference>
<dbReference type="InterPro" id="IPR036273">
    <property type="entry name" value="CRAL/TRIO_N_dom_sf"/>
</dbReference>
<evidence type="ECO:0000313" key="3">
    <source>
        <dbReference type="RefSeq" id="XP_017781319.1"/>
    </source>
</evidence>
<dbReference type="PRINTS" id="PR00180">
    <property type="entry name" value="CRETINALDHBP"/>
</dbReference>
<evidence type="ECO:0000259" key="1">
    <source>
        <dbReference type="PROSITE" id="PS50191"/>
    </source>
</evidence>
<dbReference type="SMART" id="SM00516">
    <property type="entry name" value="SEC14"/>
    <property type="match status" value="1"/>
</dbReference>
<dbReference type="Gene3D" id="3.40.525.10">
    <property type="entry name" value="CRAL-TRIO lipid binding domain"/>
    <property type="match status" value="1"/>
</dbReference>
<dbReference type="PROSITE" id="PS50191">
    <property type="entry name" value="CRAL_TRIO"/>
    <property type="match status" value="1"/>
</dbReference>
<dbReference type="SUPFAM" id="SSF52087">
    <property type="entry name" value="CRAL/TRIO domain"/>
    <property type="match status" value="1"/>
</dbReference>
<dbReference type="GeneID" id="108566108"/>
<evidence type="ECO:0000313" key="2">
    <source>
        <dbReference type="Proteomes" id="UP000695000"/>
    </source>
</evidence>
<dbReference type="RefSeq" id="XP_017781319.1">
    <property type="nucleotide sequence ID" value="XM_017925830.1"/>
</dbReference>
<protein>
    <submittedName>
        <fullName evidence="3">Alpha-tocopherol transfer protein-like</fullName>
    </submittedName>
</protein>
<proteinExistence type="predicted"/>